<dbReference type="RefSeq" id="WP_042627965.1">
    <property type="nucleotide sequence ID" value="NZ_CP002581.1"/>
</dbReference>
<dbReference type="Proteomes" id="UP000031838">
    <property type="component" value="Chromosome 2"/>
</dbReference>
<dbReference type="Gene3D" id="3.40.30.10">
    <property type="entry name" value="Glutaredoxin"/>
    <property type="match status" value="1"/>
</dbReference>
<gene>
    <name evidence="3" type="primary">ligE</name>
    <name evidence="3" type="ORF">BGL_2c14680</name>
</gene>
<dbReference type="InterPro" id="IPR036249">
    <property type="entry name" value="Thioredoxin-like_sf"/>
</dbReference>
<accession>A0A0B6S8B5</accession>
<proteinExistence type="predicted"/>
<dbReference type="SUPFAM" id="SSF47616">
    <property type="entry name" value="GST C-terminal domain-like"/>
    <property type="match status" value="1"/>
</dbReference>
<dbReference type="HOGENOM" id="CLU_011226_0_4_4"/>
<dbReference type="PROSITE" id="PS50405">
    <property type="entry name" value="GST_CTER"/>
    <property type="match status" value="1"/>
</dbReference>
<dbReference type="PROSITE" id="PS50404">
    <property type="entry name" value="GST_NTER"/>
    <property type="match status" value="1"/>
</dbReference>
<evidence type="ECO:0000313" key="3">
    <source>
        <dbReference type="EMBL" id="AJK49535.1"/>
    </source>
</evidence>
<dbReference type="InterPro" id="IPR054416">
    <property type="entry name" value="GST_UstS-like_C"/>
</dbReference>
<organism evidence="3 4">
    <name type="scientific">Burkholderia plantarii</name>
    <dbReference type="NCBI Taxonomy" id="41899"/>
    <lineage>
        <taxon>Bacteria</taxon>
        <taxon>Pseudomonadati</taxon>
        <taxon>Pseudomonadota</taxon>
        <taxon>Betaproteobacteria</taxon>
        <taxon>Burkholderiales</taxon>
        <taxon>Burkholderiaceae</taxon>
        <taxon>Burkholderia</taxon>
    </lineage>
</organism>
<evidence type="ECO:0000313" key="4">
    <source>
        <dbReference type="Proteomes" id="UP000031838"/>
    </source>
</evidence>
<dbReference type="Gene3D" id="1.20.1050.10">
    <property type="match status" value="1"/>
</dbReference>
<protein>
    <submittedName>
        <fullName evidence="3">Beta-etherase LigE</fullName>
    </submittedName>
</protein>
<dbReference type="EMBL" id="CP002581">
    <property type="protein sequence ID" value="AJK49535.1"/>
    <property type="molecule type" value="Genomic_DNA"/>
</dbReference>
<dbReference type="SUPFAM" id="SSF52833">
    <property type="entry name" value="Thioredoxin-like"/>
    <property type="match status" value="1"/>
</dbReference>
<dbReference type="InterPro" id="IPR004045">
    <property type="entry name" value="Glutathione_S-Trfase_N"/>
</dbReference>
<reference evidence="4" key="1">
    <citation type="submission" date="2011-03" db="EMBL/GenBank/DDBJ databases">
        <authorList>
            <person name="Voget S."/>
            <person name="Streit W.R."/>
            <person name="Jaeger K.E."/>
            <person name="Daniel R."/>
        </authorList>
    </citation>
    <scope>NUCLEOTIDE SEQUENCE [LARGE SCALE GENOMIC DNA]</scope>
    <source>
        <strain evidence="4">PG1</strain>
    </source>
</reference>
<dbReference type="Pfam" id="PF22041">
    <property type="entry name" value="GST_C_7"/>
    <property type="match status" value="1"/>
</dbReference>
<evidence type="ECO:0000259" key="1">
    <source>
        <dbReference type="PROSITE" id="PS50404"/>
    </source>
</evidence>
<evidence type="ECO:0000259" key="2">
    <source>
        <dbReference type="PROSITE" id="PS50405"/>
    </source>
</evidence>
<dbReference type="InterPro" id="IPR010987">
    <property type="entry name" value="Glutathione-S-Trfase_C-like"/>
</dbReference>
<name>A0A0B6S8B5_BURPL</name>
<feature type="domain" description="GST N-terminal" evidence="1">
    <location>
        <begin position="11"/>
        <end position="87"/>
    </location>
</feature>
<dbReference type="Pfam" id="PF13417">
    <property type="entry name" value="GST_N_3"/>
    <property type="match status" value="1"/>
</dbReference>
<dbReference type="AlphaFoldDB" id="A0A0B6S8B5"/>
<dbReference type="KEGG" id="bgp:BGL_2c14680"/>
<dbReference type="InterPro" id="IPR036282">
    <property type="entry name" value="Glutathione-S-Trfase_C_sf"/>
</dbReference>
<keyword evidence="4" id="KW-1185">Reference proteome</keyword>
<reference evidence="3 4" key="2">
    <citation type="journal article" date="2016" name="Appl. Microbiol. Biotechnol.">
        <title>Mutations improving production and secretion of extracellular lipase by Burkholderia glumae PG1.</title>
        <authorList>
            <person name="Knapp A."/>
            <person name="Voget S."/>
            <person name="Gao R."/>
            <person name="Zaburannyi N."/>
            <person name="Krysciak D."/>
            <person name="Breuer M."/>
            <person name="Hauer B."/>
            <person name="Streit W.R."/>
            <person name="Muller R."/>
            <person name="Daniel R."/>
            <person name="Jaeger K.E."/>
        </authorList>
    </citation>
    <scope>NUCLEOTIDE SEQUENCE [LARGE SCALE GENOMIC DNA]</scope>
    <source>
        <strain evidence="3 4">PG1</strain>
    </source>
</reference>
<dbReference type="CDD" id="cd03202">
    <property type="entry name" value="GST_C_etherase_LigE"/>
    <property type="match status" value="1"/>
</dbReference>
<feature type="domain" description="GST C-terminal" evidence="2">
    <location>
        <begin position="95"/>
        <end position="241"/>
    </location>
</feature>
<sequence length="242" mass="26944">MSGSGLILFELAGADQALRFSPHCWKIRMALAHKDLSAEAVPWHFTEKSSIAFSGQECVPVLIDDGAPVSDSWRIAQHLEARFPDRPSLAGRNGDLAACAFVNQWADTALLPVLARLLAPDIPAVLPAKDQSYFRSSREARLGMTFETLRARRPEFLGDLKRVLTPLRATLRRQPFLAGSSPNYADYCVFGMFMWGHCVTDLDLLAPDDPAYAWRERMFDLFGGIARHAPTHHGLQARSPRD</sequence>